<name>A0A8J9YL78_9NEOP</name>
<protein>
    <submittedName>
        <fullName evidence="1">Uncharacterized protein</fullName>
    </submittedName>
</protein>
<reference evidence="1" key="1">
    <citation type="submission" date="2021-12" db="EMBL/GenBank/DDBJ databases">
        <authorList>
            <person name="Martin H S."/>
        </authorList>
    </citation>
    <scope>NUCLEOTIDE SEQUENCE</scope>
</reference>
<accession>A0A8J9YL78</accession>
<evidence type="ECO:0000313" key="2">
    <source>
        <dbReference type="Proteomes" id="UP000838878"/>
    </source>
</evidence>
<gene>
    <name evidence="1" type="ORF">BINO364_LOCUS16684</name>
</gene>
<dbReference type="OrthoDB" id="10420228at2759"/>
<organism evidence="1 2">
    <name type="scientific">Brenthis ino</name>
    <name type="common">lesser marbled fritillary</name>
    <dbReference type="NCBI Taxonomy" id="405034"/>
    <lineage>
        <taxon>Eukaryota</taxon>
        <taxon>Metazoa</taxon>
        <taxon>Ecdysozoa</taxon>
        <taxon>Arthropoda</taxon>
        <taxon>Hexapoda</taxon>
        <taxon>Insecta</taxon>
        <taxon>Pterygota</taxon>
        <taxon>Neoptera</taxon>
        <taxon>Endopterygota</taxon>
        <taxon>Lepidoptera</taxon>
        <taxon>Glossata</taxon>
        <taxon>Ditrysia</taxon>
        <taxon>Papilionoidea</taxon>
        <taxon>Nymphalidae</taxon>
        <taxon>Heliconiinae</taxon>
        <taxon>Argynnini</taxon>
        <taxon>Brenthis</taxon>
    </lineage>
</organism>
<dbReference type="Proteomes" id="UP000838878">
    <property type="component" value="Chromosome 9"/>
</dbReference>
<evidence type="ECO:0000313" key="1">
    <source>
        <dbReference type="EMBL" id="CAH0731921.1"/>
    </source>
</evidence>
<dbReference type="AlphaFoldDB" id="A0A8J9YL78"/>
<proteinExistence type="predicted"/>
<dbReference type="EMBL" id="OV170229">
    <property type="protein sequence ID" value="CAH0731921.1"/>
    <property type="molecule type" value="Genomic_DNA"/>
</dbReference>
<keyword evidence="2" id="KW-1185">Reference proteome</keyword>
<feature type="non-terminal residue" evidence="1">
    <location>
        <position position="80"/>
    </location>
</feature>
<sequence length="80" mass="9125">MRVNIGGWRSDGRVSRAAPYVTSMQGYAANGEVRAQPTAMPIPHRETRLNNLKIPMVQKTTSVFHRLYVPRKIVGRWAYI</sequence>